<keyword evidence="2" id="KW-1133">Transmembrane helix</keyword>
<dbReference type="Proteomes" id="UP001596414">
    <property type="component" value="Unassembled WGS sequence"/>
</dbReference>
<keyword evidence="2" id="KW-0472">Membrane</keyword>
<proteinExistence type="predicted"/>
<dbReference type="InterPro" id="IPR047792">
    <property type="entry name" value="Hvo_1808-like"/>
</dbReference>
<feature type="transmembrane region" description="Helical" evidence="2">
    <location>
        <begin position="578"/>
        <end position="597"/>
    </location>
</feature>
<organism evidence="3 4">
    <name type="scientific">Halovenus rubra</name>
    <dbReference type="NCBI Taxonomy" id="869890"/>
    <lineage>
        <taxon>Archaea</taxon>
        <taxon>Methanobacteriati</taxon>
        <taxon>Methanobacteriota</taxon>
        <taxon>Stenosarchaea group</taxon>
        <taxon>Halobacteria</taxon>
        <taxon>Halobacteriales</taxon>
        <taxon>Haloarculaceae</taxon>
        <taxon>Halovenus</taxon>
    </lineage>
</organism>
<evidence type="ECO:0000313" key="3">
    <source>
        <dbReference type="EMBL" id="MFC7127513.1"/>
    </source>
</evidence>
<dbReference type="AlphaFoldDB" id="A0ABD5XC28"/>
<evidence type="ECO:0000313" key="4">
    <source>
        <dbReference type="Proteomes" id="UP001596414"/>
    </source>
</evidence>
<reference evidence="3 4" key="1">
    <citation type="journal article" date="2014" name="Int. J. Syst. Evol. Microbiol.">
        <title>Complete genome sequence of Corynebacterium casei LMG S-19264T (=DSM 44701T), isolated from a smear-ripened cheese.</title>
        <authorList>
            <consortium name="US DOE Joint Genome Institute (JGI-PGF)"/>
            <person name="Walter F."/>
            <person name="Albersmeier A."/>
            <person name="Kalinowski J."/>
            <person name="Ruckert C."/>
        </authorList>
    </citation>
    <scope>NUCLEOTIDE SEQUENCE [LARGE SCALE GENOMIC DNA]</scope>
    <source>
        <strain evidence="3 4">CGMCC 4.7215</strain>
    </source>
</reference>
<feature type="compositionally biased region" description="Acidic residues" evidence="1">
    <location>
        <begin position="536"/>
        <end position="548"/>
    </location>
</feature>
<feature type="compositionally biased region" description="Acidic residues" evidence="1">
    <location>
        <begin position="502"/>
        <end position="527"/>
    </location>
</feature>
<protein>
    <submittedName>
        <fullName evidence="3">Hvo_1808 family surface protein</fullName>
    </submittedName>
</protein>
<evidence type="ECO:0000256" key="2">
    <source>
        <dbReference type="SAM" id="Phobius"/>
    </source>
</evidence>
<dbReference type="EMBL" id="JBHSZQ010000050">
    <property type="protein sequence ID" value="MFC7127513.1"/>
    <property type="molecule type" value="Genomic_DNA"/>
</dbReference>
<feature type="region of interest" description="Disordered" evidence="1">
    <location>
        <begin position="501"/>
        <end position="580"/>
    </location>
</feature>
<comment type="caution">
    <text evidence="3">The sequence shown here is derived from an EMBL/GenBank/DDBJ whole genome shotgun (WGS) entry which is preliminary data.</text>
</comment>
<sequence>MRRGTTVFALAVALLAITVVAVPGAASLDDERQSVESTNAVISDEHISECTAEPPDDFADPDGDEVIGWVDGFWYNEGLSLDTTDGLNDTELANLGARTTARVEAIRCLDAINGTPPIEVQTREEFQDEQSGLYGNVSKKDRLSDNAVFETMMMISSQNDSIDIREQNRGATVGGFYSPTENRIVMVSDDPDNLLIEEYVLAQEVGHAIQDQQFNLTDLDRSTTDIDSGINGLIEGDMNLVDQRYLEACENDLWGESCVSETQGESESSGGGQPANWGKYFQSFQPYSDGPAFVQSLYQQEGWDAVNELYEEPPKSALYTVFPETYPDVEPTEVEVTDQSNDEWERLTWEDSKDYDTLGVASIASMFIAPTAESGGAVNIYNPQNILNDEEGPAASPYNYAHPETEGWRGDRIYTYRNGEESGTVWQLDWASAEDGEPFVSTYKELIELRGGTAVDGYKHTYTFEDSDEWNLAVTIVPDGSTVTVVTAPTVDDLTAIHDIELVESEQTDGDDGTDSGDGSDNEDSAGSEDGNNTETETETETPTEDGSDGGSSADGGDSTETESNATEPDSTDADDDGAGFGIVVGAVAVLMTTLVVRRRRN</sequence>
<name>A0ABD5XC28_9EURY</name>
<evidence type="ECO:0000256" key="1">
    <source>
        <dbReference type="SAM" id="MobiDB-lite"/>
    </source>
</evidence>
<dbReference type="RefSeq" id="WP_267639071.1">
    <property type="nucleotide sequence ID" value="NZ_JAODIY010000048.1"/>
</dbReference>
<dbReference type="NCBIfam" id="NF038145">
    <property type="entry name" value="Hvo_1808_fam"/>
    <property type="match status" value="1"/>
</dbReference>
<accession>A0ABD5XC28</accession>
<gene>
    <name evidence="3" type="ORF">ACFQJ7_16065</name>
</gene>
<keyword evidence="2" id="KW-0812">Transmembrane</keyword>